<dbReference type="GO" id="GO:0006406">
    <property type="term" value="P:mRNA export from nucleus"/>
    <property type="evidence" value="ECO:0007669"/>
    <property type="project" value="TreeGrafter"/>
</dbReference>
<evidence type="ECO:0000256" key="6">
    <source>
        <dbReference type="ARBA" id="ARBA00023132"/>
    </source>
</evidence>
<sequence>MPKPLSFTPPWLSRPSDGFDFFQLSQSKSSAGFHDTPIAHRGTEVFAAVGNELRWTDFVLLKEEWEASESDKRRSRNFGGKAEPRKYPYRTLKTPVTREIKQLIVSPANSLLAIITTHTVHIAILPDSSHLSVSFDTTPIRLKCFQLGPTDHVLERSQIASTLWHPLGVNGTCLVTITVDAVARMWELDTENRWSFDRPALAVDLKKLANGTGVGGDFSPSKYSTSKGFSPDDFELEVATAYFGGKGQEHENVWASLTLWIAMKNGDIYALCPFIPSRWTAPHSLVSSIVSAVSMKSNADDTSDMQTLSKQITWASDIDEQTNSTATETGIYKRPSHTSSVPTLQGPLRIQPDTDDVFDVTDMFVIAGKEVDEDAELAEVDESEQDRDSMQVGFVLVGTSDGRIHVCLDVAGVEARWPSKSHRPFSPQRQETYPELLLVETIEASRPGTSAGILFTEDAVSRNAVFFSHEHGVSHLDLSSWSRKIREELNGFDSGSDFRLDLLVENARAHIQHILHIKDPRARLAPPSNLMANGEDLPTSSSKTTASGFATINNPSTVFAQRAINISDTDLGHFLFTVTNHTVHSAVLDDPQSYSLSASDTSDYSPETNPFAIASIDPDNKHAIPADLREAYQPPSIFWEESTLLALPSQPNLERIKRLMNHPIQISPITLKFLIEAHRVLSAETTALGEGAADLFRRCERLRDELKEQVRRDADVAARIDSVLNEDADDYRDNDDAQTYGVNAAIDRRIDAAQARQQDGESARLAD</sequence>
<reference evidence="8 9" key="1">
    <citation type="submission" date="2019-06" db="EMBL/GenBank/DDBJ databases">
        <title>A chromosomal-level reference genome of Carpinus fangiana (Coryloideae, Betulaceae).</title>
        <authorList>
            <person name="Yang X."/>
            <person name="Wang Z."/>
            <person name="Zhang L."/>
            <person name="Hao G."/>
            <person name="Liu J."/>
            <person name="Yang Y."/>
        </authorList>
    </citation>
    <scope>NUCLEOTIDE SEQUENCE [LARGE SCALE GENOMIC DNA]</scope>
    <source>
        <strain evidence="8">Cfa_2016G</strain>
        <tissue evidence="8">Leaf</tissue>
    </source>
</reference>
<dbReference type="GO" id="GO:0017056">
    <property type="term" value="F:structural constituent of nuclear pore"/>
    <property type="evidence" value="ECO:0007669"/>
    <property type="project" value="InterPro"/>
</dbReference>
<gene>
    <name evidence="8" type="ORF">FH972_025432</name>
</gene>
<proteinExistence type="predicted"/>
<dbReference type="OrthoDB" id="341482at2759"/>
<keyword evidence="7" id="KW-0539">Nucleus</keyword>
<dbReference type="GO" id="GO:0006606">
    <property type="term" value="P:protein import into nucleus"/>
    <property type="evidence" value="ECO:0007669"/>
    <property type="project" value="TreeGrafter"/>
</dbReference>
<dbReference type="PANTHER" id="PTHR13257">
    <property type="entry name" value="NUCLEOPORIN NUP84-RELATED"/>
    <property type="match status" value="1"/>
</dbReference>
<dbReference type="PANTHER" id="PTHR13257:SF0">
    <property type="entry name" value="NUCLEAR PORE COMPLEX PROTEIN NUP88"/>
    <property type="match status" value="1"/>
</dbReference>
<organism evidence="8 9">
    <name type="scientific">Carpinus fangiana</name>
    <dbReference type="NCBI Taxonomy" id="176857"/>
    <lineage>
        <taxon>Eukaryota</taxon>
        <taxon>Viridiplantae</taxon>
        <taxon>Streptophyta</taxon>
        <taxon>Embryophyta</taxon>
        <taxon>Tracheophyta</taxon>
        <taxon>Spermatophyta</taxon>
        <taxon>Magnoliopsida</taxon>
        <taxon>eudicotyledons</taxon>
        <taxon>Gunneridae</taxon>
        <taxon>Pentapetalae</taxon>
        <taxon>rosids</taxon>
        <taxon>fabids</taxon>
        <taxon>Fagales</taxon>
        <taxon>Betulaceae</taxon>
        <taxon>Carpinus</taxon>
    </lineage>
</organism>
<evidence type="ECO:0000256" key="4">
    <source>
        <dbReference type="ARBA" id="ARBA00022927"/>
    </source>
</evidence>
<dbReference type="GO" id="GO:0000055">
    <property type="term" value="P:ribosomal large subunit export from nucleus"/>
    <property type="evidence" value="ECO:0007669"/>
    <property type="project" value="InterPro"/>
</dbReference>
<dbReference type="GO" id="GO:0000056">
    <property type="term" value="P:ribosomal small subunit export from nucleus"/>
    <property type="evidence" value="ECO:0007669"/>
    <property type="project" value="InterPro"/>
</dbReference>
<evidence type="ECO:0000313" key="9">
    <source>
        <dbReference type="Proteomes" id="UP000327013"/>
    </source>
</evidence>
<keyword evidence="4" id="KW-0653">Protein transport</keyword>
<name>A0A5N6L105_9ROSI</name>
<keyword evidence="3" id="KW-0509">mRNA transport</keyword>
<evidence type="ECO:0000256" key="1">
    <source>
        <dbReference type="ARBA" id="ARBA00004567"/>
    </source>
</evidence>
<keyword evidence="6" id="KW-0906">Nuclear pore complex</keyword>
<comment type="caution">
    <text evidence="8">The sequence shown here is derived from an EMBL/GenBank/DDBJ whole genome shotgun (WGS) entry which is preliminary data.</text>
</comment>
<protein>
    <submittedName>
        <fullName evidence="8">Uncharacterized protein</fullName>
    </submittedName>
</protein>
<dbReference type="AlphaFoldDB" id="A0A5N6L105"/>
<dbReference type="InterPro" id="IPR037700">
    <property type="entry name" value="NUP88/NUP82"/>
</dbReference>
<accession>A0A5N6L105</accession>
<dbReference type="Proteomes" id="UP000327013">
    <property type="component" value="Unassembled WGS sequence"/>
</dbReference>
<evidence type="ECO:0000256" key="3">
    <source>
        <dbReference type="ARBA" id="ARBA00022816"/>
    </source>
</evidence>
<keyword evidence="5" id="KW-0811">Translocation</keyword>
<dbReference type="GO" id="GO:0005643">
    <property type="term" value="C:nuclear pore"/>
    <property type="evidence" value="ECO:0007669"/>
    <property type="project" value="UniProtKB-SubCell"/>
</dbReference>
<evidence type="ECO:0000256" key="7">
    <source>
        <dbReference type="ARBA" id="ARBA00023242"/>
    </source>
</evidence>
<keyword evidence="9" id="KW-1185">Reference proteome</keyword>
<evidence type="ECO:0000256" key="5">
    <source>
        <dbReference type="ARBA" id="ARBA00023010"/>
    </source>
</evidence>
<keyword evidence="2" id="KW-0813">Transport</keyword>
<dbReference type="EMBL" id="VIBQ01000056">
    <property type="protein sequence ID" value="KAB8527780.1"/>
    <property type="molecule type" value="Genomic_DNA"/>
</dbReference>
<evidence type="ECO:0000313" key="8">
    <source>
        <dbReference type="EMBL" id="KAB8527780.1"/>
    </source>
</evidence>
<comment type="subcellular location">
    <subcellularLocation>
        <location evidence="1">Nucleus</location>
        <location evidence="1">Nuclear pore complex</location>
    </subcellularLocation>
</comment>
<evidence type="ECO:0000256" key="2">
    <source>
        <dbReference type="ARBA" id="ARBA00022448"/>
    </source>
</evidence>